<evidence type="ECO:0000256" key="1">
    <source>
        <dbReference type="ARBA" id="ARBA00001936"/>
    </source>
</evidence>
<dbReference type="OrthoDB" id="18996at2759"/>
<dbReference type="Proteomes" id="UP000092555">
    <property type="component" value="Unassembled WGS sequence"/>
</dbReference>
<dbReference type="GO" id="GO:0140933">
    <property type="term" value="F:5'-(N(7)-methylguanosine 5'-triphospho)-[mRNA] hydrolase activity"/>
    <property type="evidence" value="ECO:0007669"/>
    <property type="project" value="InterPro"/>
</dbReference>
<comment type="similarity">
    <text evidence="3">Belongs to the Nudix hydrolase family. DCP2 subfamily.</text>
</comment>
<keyword evidence="4" id="KW-0963">Cytoplasm</keyword>
<dbReference type="Pfam" id="PF05026">
    <property type="entry name" value="DCP2"/>
    <property type="match status" value="1"/>
</dbReference>
<dbReference type="GO" id="GO:0006397">
    <property type="term" value="P:mRNA processing"/>
    <property type="evidence" value="ECO:0007669"/>
    <property type="project" value="UniProtKB-KW"/>
</dbReference>
<dbReference type="SUPFAM" id="SSF55811">
    <property type="entry name" value="Nudix"/>
    <property type="match status" value="1"/>
</dbReference>
<dbReference type="Gene3D" id="1.10.10.1050">
    <property type="entry name" value="Dcp2, box A domain"/>
    <property type="match status" value="1"/>
</dbReference>
<keyword evidence="8" id="KW-0694">RNA-binding</keyword>
<evidence type="ECO:0000256" key="11">
    <source>
        <dbReference type="SAM" id="MobiDB-lite"/>
    </source>
</evidence>
<evidence type="ECO:0000256" key="10">
    <source>
        <dbReference type="ARBA" id="ARBA00023211"/>
    </source>
</evidence>
<dbReference type="GO" id="GO:0000932">
    <property type="term" value="C:P-body"/>
    <property type="evidence" value="ECO:0007669"/>
    <property type="project" value="UniProtKB-SubCell"/>
</dbReference>
<dbReference type="PANTHER" id="PTHR23114">
    <property type="entry name" value="M7GPPPN-MRNA HYDROLASE"/>
    <property type="match status" value="1"/>
</dbReference>
<keyword evidence="10" id="KW-0464">Manganese</keyword>
<evidence type="ECO:0000259" key="12">
    <source>
        <dbReference type="PROSITE" id="PS51462"/>
    </source>
</evidence>
<dbReference type="RefSeq" id="XP_018710426.1">
    <property type="nucleotide sequence ID" value="XM_018857854.1"/>
</dbReference>
<keyword evidence="5" id="KW-0507">mRNA processing</keyword>
<dbReference type="InterPro" id="IPR000086">
    <property type="entry name" value="NUDIX_hydrolase_dom"/>
</dbReference>
<dbReference type="GO" id="GO:0000290">
    <property type="term" value="P:deadenylation-dependent decapping of nuclear-transcribed mRNA"/>
    <property type="evidence" value="ECO:0007669"/>
    <property type="project" value="InterPro"/>
</dbReference>
<keyword evidence="9" id="KW-0866">Nonsense-mediated mRNA decay</keyword>
<keyword evidence="14" id="KW-1185">Reference proteome</keyword>
<dbReference type="GO" id="GO:0030145">
    <property type="term" value="F:manganese ion binding"/>
    <property type="evidence" value="ECO:0007669"/>
    <property type="project" value="InterPro"/>
</dbReference>
<evidence type="ECO:0000256" key="3">
    <source>
        <dbReference type="ARBA" id="ARBA00005279"/>
    </source>
</evidence>
<dbReference type="PROSITE" id="PS00893">
    <property type="entry name" value="NUDIX_BOX"/>
    <property type="match status" value="1"/>
</dbReference>
<dbReference type="PROSITE" id="PS51462">
    <property type="entry name" value="NUDIX"/>
    <property type="match status" value="1"/>
</dbReference>
<evidence type="ECO:0000256" key="7">
    <source>
        <dbReference type="ARBA" id="ARBA00022801"/>
    </source>
</evidence>
<dbReference type="SUPFAM" id="SSF140586">
    <property type="entry name" value="Dcp2 domain-like"/>
    <property type="match status" value="1"/>
</dbReference>
<dbReference type="PANTHER" id="PTHR23114:SF17">
    <property type="entry name" value="M7GPPPN-MRNA HYDROLASE"/>
    <property type="match status" value="1"/>
</dbReference>
<comment type="subcellular location">
    <subcellularLocation>
        <location evidence="2">Cytoplasm</location>
        <location evidence="2">P-body</location>
    </subcellularLocation>
</comment>
<evidence type="ECO:0000256" key="5">
    <source>
        <dbReference type="ARBA" id="ARBA00022664"/>
    </source>
</evidence>
<dbReference type="InterPro" id="IPR036189">
    <property type="entry name" value="DCP2_BoxA_sf"/>
</dbReference>
<evidence type="ECO:0000313" key="14">
    <source>
        <dbReference type="Proteomes" id="UP000092555"/>
    </source>
</evidence>
<reference evidence="13 14" key="1">
    <citation type="submission" date="2016-05" db="EMBL/GenBank/DDBJ databases">
        <title>Comparative genomics of biotechnologically important yeasts.</title>
        <authorList>
            <consortium name="DOE Joint Genome Institute"/>
            <person name="Riley R."/>
            <person name="Haridas S."/>
            <person name="Wolfe K.H."/>
            <person name="Lopes M.R."/>
            <person name="Hittinger C.T."/>
            <person name="Goker M."/>
            <person name="Salamov A."/>
            <person name="Wisecaver J."/>
            <person name="Long T.M."/>
            <person name="Aerts A.L."/>
            <person name="Barry K."/>
            <person name="Choi C."/>
            <person name="Clum A."/>
            <person name="Coughlan A.Y."/>
            <person name="Deshpande S."/>
            <person name="Douglass A.P."/>
            <person name="Hanson S.J."/>
            <person name="Klenk H.-P."/>
            <person name="LaButti K."/>
            <person name="Lapidus A."/>
            <person name="Lindquist E."/>
            <person name="Lipzen A."/>
            <person name="Meier-kolthoff J.P."/>
            <person name="Ohm R.A."/>
            <person name="Otillar R.P."/>
            <person name="Pangilinan J."/>
            <person name="Peng Y."/>
            <person name="Rokas A."/>
            <person name="Rosa C.A."/>
            <person name="Scheuner C."/>
            <person name="Sibirny A.A."/>
            <person name="Slot J.C."/>
            <person name="Stielow J.B."/>
            <person name="Sun H."/>
            <person name="Kurtzman C.P."/>
            <person name="Blackwell M."/>
            <person name="Grigoriev I.V."/>
            <person name="Jeffries T.W."/>
        </authorList>
    </citation>
    <scope>NUCLEOTIDE SEQUENCE [LARGE SCALE GENOMIC DNA]</scope>
    <source>
        <strain evidence="13 14">NRRL YB-4993</strain>
    </source>
</reference>
<dbReference type="InterPro" id="IPR044099">
    <property type="entry name" value="Dcp2_NUDIX"/>
</dbReference>
<comment type="cofactor">
    <cofactor evidence="1">
        <name>Mn(2+)</name>
        <dbReference type="ChEBI" id="CHEBI:29035"/>
    </cofactor>
</comment>
<dbReference type="InterPro" id="IPR015797">
    <property type="entry name" value="NUDIX_hydrolase-like_dom_sf"/>
</dbReference>
<feature type="region of interest" description="Disordered" evidence="11">
    <location>
        <begin position="382"/>
        <end position="404"/>
    </location>
</feature>
<dbReference type="GO" id="GO:0000184">
    <property type="term" value="P:nuclear-transcribed mRNA catabolic process, nonsense-mediated decay"/>
    <property type="evidence" value="ECO:0007669"/>
    <property type="project" value="UniProtKB-KW"/>
</dbReference>
<evidence type="ECO:0000256" key="4">
    <source>
        <dbReference type="ARBA" id="ARBA00022490"/>
    </source>
</evidence>
<evidence type="ECO:0000256" key="6">
    <source>
        <dbReference type="ARBA" id="ARBA00022723"/>
    </source>
</evidence>
<organism evidence="13 14">
    <name type="scientific">Metschnikowia bicuspidata var. bicuspidata NRRL YB-4993</name>
    <dbReference type="NCBI Taxonomy" id="869754"/>
    <lineage>
        <taxon>Eukaryota</taxon>
        <taxon>Fungi</taxon>
        <taxon>Dikarya</taxon>
        <taxon>Ascomycota</taxon>
        <taxon>Saccharomycotina</taxon>
        <taxon>Pichiomycetes</taxon>
        <taxon>Metschnikowiaceae</taxon>
        <taxon>Metschnikowia</taxon>
    </lineage>
</organism>
<dbReference type="Gene3D" id="3.90.79.10">
    <property type="entry name" value="Nucleoside Triphosphate Pyrophosphohydrolase"/>
    <property type="match status" value="1"/>
</dbReference>
<comment type="caution">
    <text evidence="13">The sequence shown here is derived from an EMBL/GenBank/DDBJ whole genome shotgun (WGS) entry which is preliminary data.</text>
</comment>
<dbReference type="InterPro" id="IPR007722">
    <property type="entry name" value="DCP2_BoxA"/>
</dbReference>
<accession>A0A1A0H798</accession>
<dbReference type="STRING" id="869754.A0A1A0H798"/>
<dbReference type="Pfam" id="PF00293">
    <property type="entry name" value="NUDIX"/>
    <property type="match status" value="1"/>
</dbReference>
<keyword evidence="7" id="KW-0378">Hydrolase</keyword>
<dbReference type="CDD" id="cd03672">
    <property type="entry name" value="NUDIX_Dcp2p_Nudt20"/>
    <property type="match status" value="1"/>
</dbReference>
<dbReference type="FunFam" id="3.90.79.10:FF:000045">
    <property type="entry name" value="mRNA-decapping enzyme 2"/>
    <property type="match status" value="1"/>
</dbReference>
<name>A0A1A0H798_9ASCO</name>
<dbReference type="SMART" id="SM01125">
    <property type="entry name" value="DCP2"/>
    <property type="match status" value="1"/>
</dbReference>
<evidence type="ECO:0000256" key="9">
    <source>
        <dbReference type="ARBA" id="ARBA00023161"/>
    </source>
</evidence>
<feature type="compositionally biased region" description="Acidic residues" evidence="11">
    <location>
        <begin position="619"/>
        <end position="631"/>
    </location>
</feature>
<proteinExistence type="inferred from homology"/>
<evidence type="ECO:0000256" key="8">
    <source>
        <dbReference type="ARBA" id="ARBA00022884"/>
    </source>
</evidence>
<protein>
    <submittedName>
        <fullName evidence="13">DCP2-domain-containing protein</fullName>
    </submittedName>
</protein>
<feature type="domain" description="Nudix hydrolase" evidence="12">
    <location>
        <begin position="99"/>
        <end position="225"/>
    </location>
</feature>
<evidence type="ECO:0000256" key="2">
    <source>
        <dbReference type="ARBA" id="ARBA00004201"/>
    </source>
</evidence>
<dbReference type="GeneID" id="30030830"/>
<feature type="region of interest" description="Disordered" evidence="11">
    <location>
        <begin position="416"/>
        <end position="486"/>
    </location>
</feature>
<dbReference type="EMBL" id="LXTC01000005">
    <property type="protein sequence ID" value="OBA19901.1"/>
    <property type="molecule type" value="Genomic_DNA"/>
</dbReference>
<keyword evidence="6" id="KW-0479">Metal-binding</keyword>
<gene>
    <name evidence="13" type="ORF">METBIDRAFT_44950</name>
</gene>
<sequence>MSINLRDGLLGQSVDHVLEDLLVRFVINVPDEDLSSIERVFFQVEEAQWFYTDFLRTLNPELPSMKMKSFAPKILNKCPLLWKWGDPADALPRFGKYKSTIPVRGIAMLNKDLSKLVLLKGLESNTWSFPRGKISKGEADLECAIRETREETGFDAREYVSENAVLERTIYGKNFKIYLAKGVPEDHVFEPLVRNEIAEIRWFDIKNLLKLVKNSPNKYFVVNTLLKPLTKWINGNKGLVSDEQLMRDAEIKLKALMGITPSAQANADAGRELLDILQGAKPQTPLSNVPVGGLPVPQLQQQFIQMSLPQHLQSVYSGFAHMPQFFSPYTQGLNHTSVVSPPEFIPPHFENAKPQVHTSASLPTNAQALTNSKELLSILKGTTTPKNTGVPDVSPPLNNLQDKSSPAEELLLILKKSKPKPKATQKLPADPPVTTSRPDTPSKKITLLKRDKTASESNASATLLGILGKKPHTTETNVPQSEEKPNKLASAELLGILNKSKTGELSGDNCMKLQLESSETSSSSAELLNILHAKNHIPISKEEANGDTPHISEQKPIRLAKRSEEVPADLKSFFQGESQPGSEPSSQPATDLSAGNQILRLIGKDTEANNSKAPRSGQENDENFDDFDDFENFENFDDFEDIQGPPSHIYDLINKTLDAQMDEEDMFEDAHSHMLPVESQTAPAEFLPITHENKTAPNHLSAYQNTYGFPDVGINKSVSTPQPKRAPSTNGADILLLLRRN</sequence>
<dbReference type="AlphaFoldDB" id="A0A1A0H798"/>
<dbReference type="GO" id="GO:0003723">
    <property type="term" value="F:RNA binding"/>
    <property type="evidence" value="ECO:0007669"/>
    <property type="project" value="UniProtKB-KW"/>
</dbReference>
<dbReference type="InterPro" id="IPR020084">
    <property type="entry name" value="NUDIX_hydrolase_CS"/>
</dbReference>
<evidence type="ECO:0000313" key="13">
    <source>
        <dbReference type="EMBL" id="OBA19901.1"/>
    </source>
</evidence>
<feature type="region of interest" description="Disordered" evidence="11">
    <location>
        <begin position="605"/>
        <end position="631"/>
    </location>
</feature>